<dbReference type="EMBL" id="UZAF01000998">
    <property type="protein sequence ID" value="VDO07105.1"/>
    <property type="molecule type" value="Genomic_DNA"/>
</dbReference>
<sequence length="48" mass="5427">MMPHRRDPLVSEASLHLFHPHICSLLLPVLCRSLCSLKRKNTDSISSS</sequence>
<keyword evidence="2" id="KW-1185">Reference proteome</keyword>
<dbReference type="AlphaFoldDB" id="A0A0N4VUG7"/>
<reference evidence="3" key="1">
    <citation type="submission" date="2017-02" db="UniProtKB">
        <authorList>
            <consortium name="WormBaseParasite"/>
        </authorList>
    </citation>
    <scope>IDENTIFICATION</scope>
</reference>
<dbReference type="WBParaSite" id="HPLM_0000093401-mRNA-1">
    <property type="protein sequence ID" value="HPLM_0000093401-mRNA-1"/>
    <property type="gene ID" value="HPLM_0000093401"/>
</dbReference>
<accession>A0A0N4VUG7</accession>
<evidence type="ECO:0000313" key="2">
    <source>
        <dbReference type="Proteomes" id="UP000268014"/>
    </source>
</evidence>
<reference evidence="1 2" key="2">
    <citation type="submission" date="2018-11" db="EMBL/GenBank/DDBJ databases">
        <authorList>
            <consortium name="Pathogen Informatics"/>
        </authorList>
    </citation>
    <scope>NUCLEOTIDE SEQUENCE [LARGE SCALE GENOMIC DNA]</scope>
    <source>
        <strain evidence="1 2">MHpl1</strain>
    </source>
</reference>
<evidence type="ECO:0000313" key="3">
    <source>
        <dbReference type="WBParaSite" id="HPLM_0000093401-mRNA-1"/>
    </source>
</evidence>
<organism evidence="3">
    <name type="scientific">Haemonchus placei</name>
    <name type="common">Barber's pole worm</name>
    <dbReference type="NCBI Taxonomy" id="6290"/>
    <lineage>
        <taxon>Eukaryota</taxon>
        <taxon>Metazoa</taxon>
        <taxon>Ecdysozoa</taxon>
        <taxon>Nematoda</taxon>
        <taxon>Chromadorea</taxon>
        <taxon>Rhabditida</taxon>
        <taxon>Rhabditina</taxon>
        <taxon>Rhabditomorpha</taxon>
        <taxon>Strongyloidea</taxon>
        <taxon>Trichostrongylidae</taxon>
        <taxon>Haemonchus</taxon>
    </lineage>
</organism>
<gene>
    <name evidence="1" type="ORF">HPLM_LOCUS935</name>
</gene>
<protein>
    <submittedName>
        <fullName evidence="1 3">Uncharacterized protein</fullName>
    </submittedName>
</protein>
<proteinExistence type="predicted"/>
<dbReference type="Proteomes" id="UP000268014">
    <property type="component" value="Unassembled WGS sequence"/>
</dbReference>
<evidence type="ECO:0000313" key="1">
    <source>
        <dbReference type="EMBL" id="VDO07105.1"/>
    </source>
</evidence>
<name>A0A0N4VUG7_HAEPC</name>